<feature type="non-terminal residue" evidence="1">
    <location>
        <position position="53"/>
    </location>
</feature>
<organism evidence="1 2">
    <name type="scientific">Trifolium pratense</name>
    <name type="common">Red clover</name>
    <dbReference type="NCBI Taxonomy" id="57577"/>
    <lineage>
        <taxon>Eukaryota</taxon>
        <taxon>Viridiplantae</taxon>
        <taxon>Streptophyta</taxon>
        <taxon>Embryophyta</taxon>
        <taxon>Tracheophyta</taxon>
        <taxon>Spermatophyta</taxon>
        <taxon>Magnoliopsida</taxon>
        <taxon>eudicotyledons</taxon>
        <taxon>Gunneridae</taxon>
        <taxon>Pentapetalae</taxon>
        <taxon>rosids</taxon>
        <taxon>fabids</taxon>
        <taxon>Fabales</taxon>
        <taxon>Fabaceae</taxon>
        <taxon>Papilionoideae</taxon>
        <taxon>50 kb inversion clade</taxon>
        <taxon>NPAAA clade</taxon>
        <taxon>Hologalegina</taxon>
        <taxon>IRL clade</taxon>
        <taxon>Trifolieae</taxon>
        <taxon>Trifolium</taxon>
    </lineage>
</organism>
<dbReference type="EMBL" id="ASHM01206223">
    <property type="protein sequence ID" value="PNX67255.1"/>
    <property type="molecule type" value="Genomic_DNA"/>
</dbReference>
<proteinExistence type="predicted"/>
<reference evidence="1 2" key="1">
    <citation type="journal article" date="2014" name="Am. J. Bot.">
        <title>Genome assembly and annotation for red clover (Trifolium pratense; Fabaceae).</title>
        <authorList>
            <person name="Istvanek J."/>
            <person name="Jaros M."/>
            <person name="Krenek A."/>
            <person name="Repkova J."/>
        </authorList>
    </citation>
    <scope>NUCLEOTIDE SEQUENCE [LARGE SCALE GENOMIC DNA]</scope>
    <source>
        <strain evidence="2">cv. Tatra</strain>
        <tissue evidence="1">Young leaves</tissue>
    </source>
</reference>
<name>A0A2K3KLS6_TRIPR</name>
<evidence type="ECO:0000313" key="2">
    <source>
        <dbReference type="Proteomes" id="UP000236291"/>
    </source>
</evidence>
<evidence type="ECO:0000313" key="1">
    <source>
        <dbReference type="EMBL" id="PNX67255.1"/>
    </source>
</evidence>
<reference evidence="1 2" key="2">
    <citation type="journal article" date="2017" name="Front. Plant Sci.">
        <title>Gene Classification and Mining of Molecular Markers Useful in Red Clover (Trifolium pratense) Breeding.</title>
        <authorList>
            <person name="Istvanek J."/>
            <person name="Dluhosova J."/>
            <person name="Dluhos P."/>
            <person name="Patkova L."/>
            <person name="Nedelnik J."/>
            <person name="Repkova J."/>
        </authorList>
    </citation>
    <scope>NUCLEOTIDE SEQUENCE [LARGE SCALE GENOMIC DNA]</scope>
    <source>
        <strain evidence="2">cv. Tatra</strain>
        <tissue evidence="1">Young leaves</tissue>
    </source>
</reference>
<dbReference type="Proteomes" id="UP000236291">
    <property type="component" value="Unassembled WGS sequence"/>
</dbReference>
<protein>
    <submittedName>
        <fullName evidence="1">Disease resistance (CC-NBS-LRR class) family protein</fullName>
    </submittedName>
</protein>
<sequence>MLGRVVHGELLYPMGCQGSKSNNASLEELRDLSHLTALDIMIQDASVWPWDLQ</sequence>
<dbReference type="AlphaFoldDB" id="A0A2K3KLS6"/>
<accession>A0A2K3KLS6</accession>
<comment type="caution">
    <text evidence="1">The sequence shown here is derived from an EMBL/GenBank/DDBJ whole genome shotgun (WGS) entry which is preliminary data.</text>
</comment>
<gene>
    <name evidence="1" type="ORF">L195_g063432</name>
</gene>